<keyword evidence="9" id="KW-0493">Microtubule</keyword>
<evidence type="ECO:0000256" key="3">
    <source>
        <dbReference type="ARBA" id="ARBA00004629"/>
    </source>
</evidence>
<evidence type="ECO:0000256" key="13">
    <source>
        <dbReference type="ARBA" id="ARBA00023242"/>
    </source>
</evidence>
<evidence type="ECO:0000256" key="12">
    <source>
        <dbReference type="ARBA" id="ARBA00023212"/>
    </source>
</evidence>
<dbReference type="InterPro" id="IPR013958">
    <property type="entry name" value="DASH_Dad1"/>
</dbReference>
<dbReference type="GO" id="GO:0005876">
    <property type="term" value="C:spindle microtubule"/>
    <property type="evidence" value="ECO:0007669"/>
    <property type="project" value="TreeGrafter"/>
</dbReference>
<dbReference type="GO" id="GO:0051301">
    <property type="term" value="P:cell division"/>
    <property type="evidence" value="ECO:0007669"/>
    <property type="project" value="UniProtKB-KW"/>
</dbReference>
<evidence type="ECO:0000313" key="18">
    <source>
        <dbReference type="EMBL" id="KAK2600098.1"/>
    </source>
</evidence>
<dbReference type="GO" id="GO:0044732">
    <property type="term" value="C:mitotic spindle pole body"/>
    <property type="evidence" value="ECO:0007669"/>
    <property type="project" value="TreeGrafter"/>
</dbReference>
<feature type="region of interest" description="Disordered" evidence="17">
    <location>
        <begin position="71"/>
        <end position="100"/>
    </location>
</feature>
<evidence type="ECO:0000256" key="9">
    <source>
        <dbReference type="ARBA" id="ARBA00022701"/>
    </source>
</evidence>
<evidence type="ECO:0000256" key="17">
    <source>
        <dbReference type="SAM" id="MobiDB-lite"/>
    </source>
</evidence>
<keyword evidence="11" id="KW-0995">Kinetochore</keyword>
<comment type="subcellular location">
    <subcellularLocation>
        <location evidence="3">Chromosome</location>
        <location evidence="3">Centromere</location>
        <location evidence="3">Kinetochore</location>
    </subcellularLocation>
    <subcellularLocation>
        <location evidence="2">Cytoplasm</location>
        <location evidence="2">Cytoskeleton</location>
        <location evidence="2">Spindle</location>
    </subcellularLocation>
    <subcellularLocation>
        <location evidence="1">Nucleus</location>
    </subcellularLocation>
</comment>
<keyword evidence="13" id="KW-0539">Nucleus</keyword>
<protein>
    <recommendedName>
        <fullName evidence="5">DASH complex subunit DAD1</fullName>
    </recommendedName>
    <alternativeName>
        <fullName evidence="16">Outer kinetochore protein DAD1</fullName>
    </alternativeName>
</protein>
<organism evidence="18 19">
    <name type="scientific">Conoideocrella luteorostrata</name>
    <dbReference type="NCBI Taxonomy" id="1105319"/>
    <lineage>
        <taxon>Eukaryota</taxon>
        <taxon>Fungi</taxon>
        <taxon>Dikarya</taxon>
        <taxon>Ascomycota</taxon>
        <taxon>Pezizomycotina</taxon>
        <taxon>Sordariomycetes</taxon>
        <taxon>Hypocreomycetidae</taxon>
        <taxon>Hypocreales</taxon>
        <taxon>Clavicipitaceae</taxon>
        <taxon>Conoideocrella</taxon>
    </lineage>
</organism>
<evidence type="ECO:0000256" key="16">
    <source>
        <dbReference type="ARBA" id="ARBA00030566"/>
    </source>
</evidence>
<keyword evidence="12" id="KW-0206">Cytoskeleton</keyword>
<dbReference type="Proteomes" id="UP001251528">
    <property type="component" value="Unassembled WGS sequence"/>
</dbReference>
<dbReference type="EMBL" id="JASWJB010000083">
    <property type="protein sequence ID" value="KAK2600098.1"/>
    <property type="molecule type" value="Genomic_DNA"/>
</dbReference>
<evidence type="ECO:0000256" key="8">
    <source>
        <dbReference type="ARBA" id="ARBA00022618"/>
    </source>
</evidence>
<evidence type="ECO:0000256" key="4">
    <source>
        <dbReference type="ARBA" id="ARBA00010146"/>
    </source>
</evidence>
<evidence type="ECO:0000256" key="5">
    <source>
        <dbReference type="ARBA" id="ARBA00020261"/>
    </source>
</evidence>
<keyword evidence="6" id="KW-0158">Chromosome</keyword>
<keyword evidence="14" id="KW-0131">Cell cycle</keyword>
<evidence type="ECO:0000256" key="10">
    <source>
        <dbReference type="ARBA" id="ARBA00022776"/>
    </source>
</evidence>
<evidence type="ECO:0000256" key="7">
    <source>
        <dbReference type="ARBA" id="ARBA00022490"/>
    </source>
</evidence>
<dbReference type="GO" id="GO:0042729">
    <property type="term" value="C:DASH complex"/>
    <property type="evidence" value="ECO:0007669"/>
    <property type="project" value="InterPro"/>
</dbReference>
<dbReference type="PANTHER" id="PTHR28025">
    <property type="entry name" value="DASH COMPLEX SUBUNIT DAD1"/>
    <property type="match status" value="1"/>
</dbReference>
<dbReference type="PANTHER" id="PTHR28025:SF1">
    <property type="entry name" value="DASH COMPLEX SUBUNIT DAD1"/>
    <property type="match status" value="1"/>
</dbReference>
<dbReference type="GO" id="GO:0051010">
    <property type="term" value="F:microtubule plus-end binding"/>
    <property type="evidence" value="ECO:0007669"/>
    <property type="project" value="TreeGrafter"/>
</dbReference>
<evidence type="ECO:0000256" key="2">
    <source>
        <dbReference type="ARBA" id="ARBA00004186"/>
    </source>
</evidence>
<evidence type="ECO:0000313" key="19">
    <source>
        <dbReference type="Proteomes" id="UP001251528"/>
    </source>
</evidence>
<proteinExistence type="inferred from homology"/>
<gene>
    <name evidence="18" type="primary">DAD1_2</name>
    <name evidence="18" type="ORF">QQS21_005184</name>
</gene>
<comment type="similarity">
    <text evidence="4">Belongs to the DASH complex DAD1 family.</text>
</comment>
<evidence type="ECO:0000256" key="15">
    <source>
        <dbReference type="ARBA" id="ARBA00023328"/>
    </source>
</evidence>
<name>A0AAJ0CU76_9HYPO</name>
<dbReference type="GO" id="GO:0072686">
    <property type="term" value="C:mitotic spindle"/>
    <property type="evidence" value="ECO:0007669"/>
    <property type="project" value="InterPro"/>
</dbReference>
<accession>A0AAJ0CU76</accession>
<evidence type="ECO:0000256" key="11">
    <source>
        <dbReference type="ARBA" id="ARBA00022838"/>
    </source>
</evidence>
<evidence type="ECO:0000256" key="6">
    <source>
        <dbReference type="ARBA" id="ARBA00022454"/>
    </source>
</evidence>
<keyword evidence="10" id="KW-0498">Mitosis</keyword>
<keyword evidence="19" id="KW-1185">Reference proteome</keyword>
<sequence length="100" mass="11464">MAKRQRTSDTDREKTYFEQQREALVSDIAMSLEHVLANINKLNRSLEDVIKMGNDFSSVEALWSQFENVMAKDDDDAKQGQSQGQEQSKEKSEGHERGDQ</sequence>
<dbReference type="AlphaFoldDB" id="A0AAJ0CU76"/>
<keyword evidence="8" id="KW-0132">Cell division</keyword>
<evidence type="ECO:0000256" key="1">
    <source>
        <dbReference type="ARBA" id="ARBA00004123"/>
    </source>
</evidence>
<reference evidence="18" key="1">
    <citation type="submission" date="2023-06" db="EMBL/GenBank/DDBJ databases">
        <title>Conoideocrella luteorostrata (Hypocreales: Clavicipitaceae), a potential biocontrol fungus for elongate hemlock scale in United States Christmas tree production areas.</title>
        <authorList>
            <person name="Barrett H."/>
            <person name="Lovett B."/>
            <person name="Macias A.M."/>
            <person name="Stajich J.E."/>
            <person name="Kasson M.T."/>
        </authorList>
    </citation>
    <scope>NUCLEOTIDE SEQUENCE</scope>
    <source>
        <strain evidence="18">ARSEF 14590</strain>
    </source>
</reference>
<dbReference type="Pfam" id="PF08649">
    <property type="entry name" value="DASH_Dad1"/>
    <property type="match status" value="1"/>
</dbReference>
<comment type="caution">
    <text evidence="18">The sequence shown here is derived from an EMBL/GenBank/DDBJ whole genome shotgun (WGS) entry which is preliminary data.</text>
</comment>
<keyword evidence="7" id="KW-0963">Cytoplasm</keyword>
<keyword evidence="15" id="KW-0137">Centromere</keyword>
<feature type="compositionally biased region" description="Basic and acidic residues" evidence="17">
    <location>
        <begin position="87"/>
        <end position="100"/>
    </location>
</feature>
<evidence type="ECO:0000256" key="14">
    <source>
        <dbReference type="ARBA" id="ARBA00023306"/>
    </source>
</evidence>